<dbReference type="AlphaFoldDB" id="Q38AT5"/>
<protein>
    <submittedName>
        <fullName evidence="1">Uncharacterized protein</fullName>
    </submittedName>
</protein>
<dbReference type="RefSeq" id="XP_822913.1">
    <property type="nucleotide sequence ID" value="XM_817820.1"/>
</dbReference>
<reference evidence="1 2" key="1">
    <citation type="journal article" date="2005" name="Science">
        <title>Comparative genomics of trypanosomatid parasitic protozoa.</title>
        <authorList>
            <person name="El-Sayed N.M."/>
            <person name="Myler P.J."/>
            <person name="Blandin G."/>
            <person name="Berriman M."/>
            <person name="Crabtree J."/>
            <person name="Aggarwal G."/>
            <person name="Caler E."/>
            <person name="Renauld H."/>
            <person name="Worthey E.A."/>
            <person name="Hertz-Fowler C."/>
            <person name="Ghedin E."/>
            <person name="Peacock C."/>
            <person name="Bartholomeu D.C."/>
            <person name="Haas B.J."/>
            <person name="Tran A.N."/>
            <person name="Wortman J.R."/>
            <person name="Alsmark U.C."/>
            <person name="Angiuoli S."/>
            <person name="Anupama A."/>
            <person name="Badger J."/>
            <person name="Bringaud F."/>
            <person name="Cadag E."/>
            <person name="Carlton J.M."/>
            <person name="Cerqueira G.C."/>
            <person name="Creasy T."/>
            <person name="Delcher A.L."/>
            <person name="Djikeng A."/>
            <person name="Embley T.M."/>
            <person name="Hauser C."/>
            <person name="Ivens A.C."/>
            <person name="Kummerfeld S.K."/>
            <person name="Pereira-Leal J.B."/>
            <person name="Nilsson D."/>
            <person name="Peterson J."/>
            <person name="Salzberg S.L."/>
            <person name="Shallom J."/>
            <person name="Silva J.C."/>
            <person name="Sundaram J."/>
            <person name="Westenberger S."/>
            <person name="White O."/>
            <person name="Melville S.E."/>
            <person name="Donelson J.E."/>
            <person name="Andersson B."/>
            <person name="Stuart K.D."/>
            <person name="Hall N."/>
        </authorList>
    </citation>
    <scope>NUCLEOTIDE SEQUENCE [LARGE SCALE GENOMIC DNA]</scope>
    <source>
        <strain evidence="1 2">927/4 GUTat10.1</strain>
    </source>
</reference>
<dbReference type="Proteomes" id="UP000008524">
    <property type="component" value="Chromosome 10"/>
</dbReference>
<dbReference type="KEGG" id="tbr:Tb10.70.0050"/>
<evidence type="ECO:0000313" key="1">
    <source>
        <dbReference type="EMBL" id="EAN78085.1"/>
    </source>
</evidence>
<dbReference type="VEuPathDB" id="TriTrypDB:Tb927.10.6710"/>
<sequence length="396" mass="43696">MEAVVYEIEQDPDTRLHRLRNAMLAFVSVPMASPPAVALLVSLSLDEPPGSSRKQQDRATTKATAVETQLRSACDDRAVLLKWLRAEMNIVLDIPVAASFEPSGAEQLSVLSTWQQDQHRSPLRKADIVLLSLRNVAPLWDNHETSSSLLGRQRDVCAPHLGLFLLAHQSLLLDVTCCVGGGKLELLSPAAFSPLRARHIAKGRTAAVAFYGCWLSLAATPSGFHILQKRLQSLNEHVLSAMQLPLCCSYGGKVGNLQHNLSTVPSPAGAARPREVHTVSAPLLPTRPLRDIFSLLGFLLACPHVDYYSEATKFCTRVATRRKTALVTENKCFSGCATHSEEVVKRYDRKRMRGVIRASLSMRSKRQQHSSAPDKKQTFTQLITSEEPLWYEDCGS</sequence>
<dbReference type="EMBL" id="CM000208">
    <property type="protein sequence ID" value="EAN78085.1"/>
    <property type="molecule type" value="Genomic_DNA"/>
</dbReference>
<dbReference type="OMA" id="TCVVAFY"/>
<dbReference type="InParanoid" id="Q38AT5"/>
<gene>
    <name evidence="1" type="ORF">Tb10.70.0050</name>
</gene>
<name>Q38AT5_TRYB2</name>
<dbReference type="OrthoDB" id="241163at2759"/>
<dbReference type="GO" id="GO:0005730">
    <property type="term" value="C:nucleolus"/>
    <property type="evidence" value="ECO:0006056"/>
    <property type="project" value="Others"/>
</dbReference>
<dbReference type="GO" id="GO:0005654">
    <property type="term" value="C:nucleoplasm"/>
    <property type="evidence" value="ECO:0006056"/>
    <property type="project" value="Others"/>
</dbReference>
<accession>Q38AT5</accession>
<evidence type="ECO:0000313" key="2">
    <source>
        <dbReference type="Proteomes" id="UP000008524"/>
    </source>
</evidence>
<organism evidence="1 2">
    <name type="scientific">Trypanosoma brucei brucei (strain 927/4 GUTat10.1)</name>
    <dbReference type="NCBI Taxonomy" id="185431"/>
    <lineage>
        <taxon>Eukaryota</taxon>
        <taxon>Discoba</taxon>
        <taxon>Euglenozoa</taxon>
        <taxon>Kinetoplastea</taxon>
        <taxon>Metakinetoplastina</taxon>
        <taxon>Trypanosomatida</taxon>
        <taxon>Trypanosomatidae</taxon>
        <taxon>Trypanosoma</taxon>
    </lineage>
</organism>
<dbReference type="GeneID" id="3662268"/>
<proteinExistence type="predicted"/>
<dbReference type="GO" id="GO:0005634">
    <property type="term" value="C:nucleus"/>
    <property type="evidence" value="ECO:0000314"/>
    <property type="project" value="GeneDB"/>
</dbReference>
<dbReference type="GO" id="GO:0005737">
    <property type="term" value="C:cytoplasm"/>
    <property type="evidence" value="ECO:0006056"/>
    <property type="project" value="Others"/>
</dbReference>
<keyword evidence="2" id="KW-1185">Reference proteome</keyword>
<dbReference type="PaxDb" id="5691-EAN78085"/>
<reference evidence="1 2" key="2">
    <citation type="journal article" date="2005" name="Science">
        <title>The genome of the African trypanosome Trypanosoma brucei.</title>
        <authorList>
            <person name="Berriman M."/>
            <person name="Ghedin E."/>
            <person name="Hertz-Fowler C."/>
            <person name="Blandin G."/>
            <person name="Renauld H."/>
            <person name="Bartholomeu D.C."/>
            <person name="Lennard N.J."/>
            <person name="Caler E."/>
            <person name="Hamlin N.E."/>
            <person name="Haas B."/>
            <person name="Bohme U."/>
            <person name="Hannick L."/>
            <person name="Aslett M.A."/>
            <person name="Shallom J."/>
            <person name="Marcello L."/>
            <person name="Hou L."/>
            <person name="Wickstead B."/>
            <person name="Alsmark U.C."/>
            <person name="Arrowsmith C."/>
            <person name="Atkin R.J."/>
            <person name="Barron A.J."/>
            <person name="Bringaud F."/>
            <person name="Brooks K."/>
            <person name="Carrington M."/>
            <person name="Cherevach I."/>
            <person name="Chillingworth T.J."/>
            <person name="Churcher C."/>
            <person name="Clark L.N."/>
            <person name="Corton C.H."/>
            <person name="Cronin A."/>
            <person name="Davies R.M."/>
            <person name="Doggett J."/>
            <person name="Djikeng A."/>
            <person name="Feldblyum T."/>
            <person name="Field M.C."/>
            <person name="Fraser A."/>
            <person name="Goodhead I."/>
            <person name="Hance Z."/>
            <person name="Harper D."/>
            <person name="Harris B.R."/>
            <person name="Hauser H."/>
            <person name="Hostetler J."/>
            <person name="Ivens A."/>
            <person name="Jagels K."/>
            <person name="Johnson D."/>
            <person name="Johnson J."/>
            <person name="Jones K."/>
            <person name="Kerhornou A.X."/>
            <person name="Koo H."/>
            <person name="Larke N."/>
            <person name="Landfear S."/>
            <person name="Larkin C."/>
            <person name="Leech V."/>
            <person name="Line A."/>
            <person name="Lord A."/>
            <person name="Macleod A."/>
            <person name="Mooney P.J."/>
            <person name="Moule S."/>
            <person name="Martin D.M."/>
            <person name="Morgan G.W."/>
            <person name="Mungall K."/>
            <person name="Norbertczak H."/>
            <person name="Ormond D."/>
            <person name="Pai G."/>
            <person name="Peacock C.S."/>
            <person name="Peterson J."/>
            <person name="Quail M.A."/>
            <person name="Rabbinowitsch E."/>
            <person name="Rajandream M.A."/>
            <person name="Reitter C."/>
            <person name="Salzberg S.L."/>
            <person name="Sanders M."/>
            <person name="Schobel S."/>
            <person name="Sharp S."/>
            <person name="Simmonds M."/>
            <person name="Simpson A.J."/>
            <person name="Tallon L."/>
            <person name="Turner C.M."/>
            <person name="Tait A."/>
            <person name="Tivey A.R."/>
            <person name="Van Aken S."/>
            <person name="Walker D."/>
            <person name="Wanless D."/>
            <person name="Wang S."/>
            <person name="White B."/>
            <person name="White O."/>
            <person name="Whitehead S."/>
            <person name="Woodward J."/>
            <person name="Wortman J."/>
            <person name="Adams M.D."/>
            <person name="Embley T.M."/>
            <person name="Gull K."/>
            <person name="Ullu E."/>
            <person name="Barry J.D."/>
            <person name="Fairlamb A.H."/>
            <person name="Opperdoes F."/>
            <person name="Barrell B.G."/>
            <person name="Donelson J.E."/>
            <person name="Hall N."/>
            <person name="Fraser C.M."/>
            <person name="Melville S.E."/>
            <person name="El-Sayed N.M."/>
        </authorList>
    </citation>
    <scope>NUCLEOTIDE SEQUENCE [LARGE SCALE GENOMIC DNA]</scope>
    <source>
        <strain evidence="1 2">927/4 GUTat10.1</strain>
    </source>
</reference>